<sequence length="69" mass="7701">MVEVAALQLGIRNYELEIFAFGYGQNIGNTFTCLLPFVGLVRFVVEIALFQLRINNSSTMGTGRTLDEQ</sequence>
<reference evidence="1 2" key="1">
    <citation type="submission" date="2016-12" db="EMBL/GenBank/DDBJ databases">
        <title>Study of bacterial adaptation to deep sea.</title>
        <authorList>
            <person name="Song J."/>
            <person name="Yoshizawa S."/>
            <person name="Kogure K."/>
        </authorList>
    </citation>
    <scope>NUCLEOTIDE SEQUENCE [LARGE SCALE GENOMIC DNA]</scope>
    <source>
        <strain evidence="1 2">SAORIC-165</strain>
    </source>
</reference>
<dbReference type="AlphaFoldDB" id="A0A2S7U0G6"/>
<keyword evidence="2" id="KW-1185">Reference proteome</keyword>
<proteinExistence type="predicted"/>
<evidence type="ECO:0000313" key="1">
    <source>
        <dbReference type="EMBL" id="PQJ28485.1"/>
    </source>
</evidence>
<protein>
    <submittedName>
        <fullName evidence="1">Uncharacterized protein</fullName>
    </submittedName>
</protein>
<dbReference type="Proteomes" id="UP000239907">
    <property type="component" value="Unassembled WGS sequence"/>
</dbReference>
<name>A0A2S7U0G6_9BACT</name>
<comment type="caution">
    <text evidence="1">The sequence shown here is derived from an EMBL/GenBank/DDBJ whole genome shotgun (WGS) entry which is preliminary data.</text>
</comment>
<dbReference type="EMBL" id="MQWA01000001">
    <property type="protein sequence ID" value="PQJ28485.1"/>
    <property type="molecule type" value="Genomic_DNA"/>
</dbReference>
<accession>A0A2S7U0G6</accession>
<gene>
    <name evidence="1" type="ORF">BSZ32_08155</name>
</gene>
<evidence type="ECO:0000313" key="2">
    <source>
        <dbReference type="Proteomes" id="UP000239907"/>
    </source>
</evidence>
<organism evidence="1 2">
    <name type="scientific">Rubritalea profundi</name>
    <dbReference type="NCBI Taxonomy" id="1658618"/>
    <lineage>
        <taxon>Bacteria</taxon>
        <taxon>Pseudomonadati</taxon>
        <taxon>Verrucomicrobiota</taxon>
        <taxon>Verrucomicrobiia</taxon>
        <taxon>Verrucomicrobiales</taxon>
        <taxon>Rubritaleaceae</taxon>
        <taxon>Rubritalea</taxon>
    </lineage>
</organism>